<protein>
    <submittedName>
        <fullName evidence="6">3',5'-cyclic-nucleotide phosphodiesterase</fullName>
    </submittedName>
</protein>
<dbReference type="PANTHER" id="PTHR42988:SF2">
    <property type="entry name" value="CYCLIC NUCLEOTIDE PHOSPHODIESTERASE CBUA0032-RELATED"/>
    <property type="match status" value="1"/>
</dbReference>
<evidence type="ECO:0000256" key="4">
    <source>
        <dbReference type="ARBA" id="ARBA00025742"/>
    </source>
</evidence>
<keyword evidence="2" id="KW-0378">Hydrolase</keyword>
<dbReference type="GO" id="GO:0046872">
    <property type="term" value="F:metal ion binding"/>
    <property type="evidence" value="ECO:0007669"/>
    <property type="project" value="UniProtKB-KW"/>
</dbReference>
<dbReference type="STRING" id="1518501.CQ10_03075"/>
<dbReference type="Pfam" id="PF00149">
    <property type="entry name" value="Metallophos"/>
    <property type="match status" value="1"/>
</dbReference>
<dbReference type="InterPro" id="IPR029052">
    <property type="entry name" value="Metallo-depent_PP-like"/>
</dbReference>
<dbReference type="Gene3D" id="3.60.21.10">
    <property type="match status" value="1"/>
</dbReference>
<dbReference type="InterPro" id="IPR026575">
    <property type="entry name" value="GpdQ/CpdA-like"/>
</dbReference>
<dbReference type="PANTHER" id="PTHR42988">
    <property type="entry name" value="PHOSPHOHYDROLASE"/>
    <property type="match status" value="1"/>
</dbReference>
<dbReference type="CDD" id="cd07402">
    <property type="entry name" value="MPP_GpdQ"/>
    <property type="match status" value="1"/>
</dbReference>
<feature type="domain" description="Calcineurin-like phosphoesterase" evidence="5">
    <location>
        <begin position="1"/>
        <end position="198"/>
    </location>
</feature>
<evidence type="ECO:0000256" key="1">
    <source>
        <dbReference type="ARBA" id="ARBA00022723"/>
    </source>
</evidence>
<dbReference type="RefSeq" id="WP_057853579.1">
    <property type="nucleotide sequence ID" value="NZ_LLXX01000162.1"/>
</dbReference>
<dbReference type="AlphaFoldDB" id="A0A0R3KZ93"/>
<reference evidence="6 7" key="1">
    <citation type="submission" date="2014-03" db="EMBL/GenBank/DDBJ databases">
        <title>Bradyrhizobium valentinum sp. nov., isolated from effective nodules of Lupinus mariae-josephae, a lupine endemic of basic-lime soils in Eastern Spain.</title>
        <authorList>
            <person name="Duran D."/>
            <person name="Rey L."/>
            <person name="Navarro A."/>
            <person name="Busquets A."/>
            <person name="Imperial J."/>
            <person name="Ruiz-Argueso T."/>
        </authorList>
    </citation>
    <scope>NUCLEOTIDE SEQUENCE [LARGE SCALE GENOMIC DNA]</scope>
    <source>
        <strain evidence="6 7">LmjM3</strain>
    </source>
</reference>
<evidence type="ECO:0000313" key="7">
    <source>
        <dbReference type="Proteomes" id="UP000051913"/>
    </source>
</evidence>
<name>A0A0R3KZ93_9BRAD</name>
<organism evidence="6 7">
    <name type="scientific">Bradyrhizobium valentinum</name>
    <dbReference type="NCBI Taxonomy" id="1518501"/>
    <lineage>
        <taxon>Bacteria</taxon>
        <taxon>Pseudomonadati</taxon>
        <taxon>Pseudomonadota</taxon>
        <taxon>Alphaproteobacteria</taxon>
        <taxon>Hyphomicrobiales</taxon>
        <taxon>Nitrobacteraceae</taxon>
        <taxon>Bradyrhizobium</taxon>
    </lineage>
</organism>
<evidence type="ECO:0000313" key="6">
    <source>
        <dbReference type="EMBL" id="KRR00892.1"/>
    </source>
</evidence>
<sequence>MKFVILTDTHFVARGRKLYGLDPAERLAAAVDRINRDHPDISFVIVTGDLAHWGEDAAYENLASVLARLNAPTILLMGNHDKRDPFGRYFPGVARDPCGFVQGVQTFDAATVVTLDTLNEAAPDHAGLLCEARLAFLEQALASAPADRPLLLFQHHPPFDTGLRYMDGIKLANPRDEWEVIARTRKPDYLFMGHLHRPISGIWRGIPFHIQRALSHQVAFDLETADHIPGSHEPPDYSHVTVDAGQIVIHQCSFLYDGPLFSLQDRAAIEWIDR</sequence>
<proteinExistence type="inferred from homology"/>
<evidence type="ECO:0000259" key="5">
    <source>
        <dbReference type="Pfam" id="PF00149"/>
    </source>
</evidence>
<keyword evidence="3" id="KW-0408">Iron</keyword>
<dbReference type="InterPro" id="IPR050884">
    <property type="entry name" value="CNP_phosphodiesterase-III"/>
</dbReference>
<evidence type="ECO:0000256" key="3">
    <source>
        <dbReference type="ARBA" id="ARBA00023004"/>
    </source>
</evidence>
<dbReference type="GO" id="GO:0004112">
    <property type="term" value="F:cyclic-nucleotide phosphodiesterase activity"/>
    <property type="evidence" value="ECO:0007669"/>
    <property type="project" value="InterPro"/>
</dbReference>
<dbReference type="InterPro" id="IPR004843">
    <property type="entry name" value="Calcineurin-like_PHP"/>
</dbReference>
<keyword evidence="7" id="KW-1185">Reference proteome</keyword>
<dbReference type="EMBL" id="LLXX01000162">
    <property type="protein sequence ID" value="KRR00892.1"/>
    <property type="molecule type" value="Genomic_DNA"/>
</dbReference>
<dbReference type="Proteomes" id="UP000051913">
    <property type="component" value="Unassembled WGS sequence"/>
</dbReference>
<comment type="similarity">
    <text evidence="4">Belongs to the cyclic nucleotide phosphodiesterase class-III family.</text>
</comment>
<dbReference type="SUPFAM" id="SSF56300">
    <property type="entry name" value="Metallo-dependent phosphatases"/>
    <property type="match status" value="1"/>
</dbReference>
<evidence type="ECO:0000256" key="2">
    <source>
        <dbReference type="ARBA" id="ARBA00022801"/>
    </source>
</evidence>
<dbReference type="OrthoDB" id="651281at2"/>
<gene>
    <name evidence="6" type="ORF">CP49_31195</name>
</gene>
<accession>A0A0R3KZ93</accession>
<keyword evidence="1" id="KW-0479">Metal-binding</keyword>
<comment type="caution">
    <text evidence="6">The sequence shown here is derived from an EMBL/GenBank/DDBJ whole genome shotgun (WGS) entry which is preliminary data.</text>
</comment>